<feature type="region of interest" description="Disordered" evidence="1">
    <location>
        <begin position="71"/>
        <end position="98"/>
    </location>
</feature>
<reference evidence="2 3" key="1">
    <citation type="journal article" date="2020" name="Nature">
        <title>Six reference-quality genomes reveal evolution of bat adaptations.</title>
        <authorList>
            <person name="Jebb D."/>
            <person name="Huang Z."/>
            <person name="Pippel M."/>
            <person name="Hughes G.M."/>
            <person name="Lavrichenko K."/>
            <person name="Devanna P."/>
            <person name="Winkler S."/>
            <person name="Jermiin L.S."/>
            <person name="Skirmuntt E.C."/>
            <person name="Katzourakis A."/>
            <person name="Burkitt-Gray L."/>
            <person name="Ray D.A."/>
            <person name="Sullivan K.A.M."/>
            <person name="Roscito J.G."/>
            <person name="Kirilenko B.M."/>
            <person name="Davalos L.M."/>
            <person name="Corthals A.P."/>
            <person name="Power M.L."/>
            <person name="Jones G."/>
            <person name="Ransome R.D."/>
            <person name="Dechmann D.K.N."/>
            <person name="Locatelli A.G."/>
            <person name="Puechmaille S.J."/>
            <person name="Fedrigo O."/>
            <person name="Jarvis E.D."/>
            <person name="Hiller M."/>
            <person name="Vernes S.C."/>
            <person name="Myers E.W."/>
            <person name="Teeling E.C."/>
        </authorList>
    </citation>
    <scope>NUCLEOTIDE SEQUENCE [LARGE SCALE GENOMIC DNA]</scope>
    <source>
        <strain evidence="2">MRouAeg1</strain>
        <tissue evidence="2">Muscle</tissue>
    </source>
</reference>
<sequence>MCLKWSSLQRMLQNQLYSLTIVYPPSIQPIFTEHLPCIGHCTGHGGCNKRLRPSLGKFTVYQGKQLFIEREHNTPVGANPQDSSVRHRPSQNLSEKRQAVNIQITKEEKEAQRQSRSSILCPVLFPRYLVSGSLGGPTRCLPCTTHIAIFASLDLPNHFGRKR</sequence>
<proteinExistence type="predicted"/>
<keyword evidence="3" id="KW-1185">Reference proteome</keyword>
<name>A0A7J8F0D0_ROUAE</name>
<organism evidence="2 3">
    <name type="scientific">Rousettus aegyptiacus</name>
    <name type="common">Egyptian fruit bat</name>
    <name type="synonym">Pteropus aegyptiacus</name>
    <dbReference type="NCBI Taxonomy" id="9407"/>
    <lineage>
        <taxon>Eukaryota</taxon>
        <taxon>Metazoa</taxon>
        <taxon>Chordata</taxon>
        <taxon>Craniata</taxon>
        <taxon>Vertebrata</taxon>
        <taxon>Euteleostomi</taxon>
        <taxon>Mammalia</taxon>
        <taxon>Eutheria</taxon>
        <taxon>Laurasiatheria</taxon>
        <taxon>Chiroptera</taxon>
        <taxon>Yinpterochiroptera</taxon>
        <taxon>Pteropodoidea</taxon>
        <taxon>Pteropodidae</taxon>
        <taxon>Rousettinae</taxon>
        <taxon>Rousettus</taxon>
    </lineage>
</organism>
<evidence type="ECO:0000313" key="3">
    <source>
        <dbReference type="Proteomes" id="UP000593571"/>
    </source>
</evidence>
<evidence type="ECO:0000256" key="1">
    <source>
        <dbReference type="SAM" id="MobiDB-lite"/>
    </source>
</evidence>
<protein>
    <submittedName>
        <fullName evidence="2">Uncharacterized protein</fullName>
    </submittedName>
</protein>
<dbReference type="AlphaFoldDB" id="A0A7J8F0D0"/>
<dbReference type="EMBL" id="JACASE010000008">
    <property type="protein sequence ID" value="KAF6441207.1"/>
    <property type="molecule type" value="Genomic_DNA"/>
</dbReference>
<gene>
    <name evidence="2" type="ORF">HJG63_012353</name>
</gene>
<accession>A0A7J8F0D0</accession>
<dbReference type="Proteomes" id="UP000593571">
    <property type="component" value="Unassembled WGS sequence"/>
</dbReference>
<comment type="caution">
    <text evidence="2">The sequence shown here is derived from an EMBL/GenBank/DDBJ whole genome shotgun (WGS) entry which is preliminary data.</text>
</comment>
<evidence type="ECO:0000313" key="2">
    <source>
        <dbReference type="EMBL" id="KAF6441207.1"/>
    </source>
</evidence>